<dbReference type="OrthoDB" id="76567at2759"/>
<dbReference type="PANTHER" id="PTHR31148">
    <property type="entry name" value="U1 SMALL NUCLEAR RIBONUCLEOPROTEIN C"/>
    <property type="match status" value="1"/>
</dbReference>
<keyword evidence="4" id="KW-0862">Zinc</keyword>
<dbReference type="GO" id="GO:0000243">
    <property type="term" value="C:commitment complex"/>
    <property type="evidence" value="ECO:0007669"/>
    <property type="project" value="EnsemblFungi"/>
</dbReference>
<evidence type="ECO:0000256" key="5">
    <source>
        <dbReference type="ARBA" id="ARBA00022884"/>
    </source>
</evidence>
<dbReference type="SUPFAM" id="SSF57667">
    <property type="entry name" value="beta-beta-alpha zinc fingers"/>
    <property type="match status" value="1"/>
</dbReference>
<feature type="region of interest" description="Disordered" evidence="8">
    <location>
        <begin position="130"/>
        <end position="161"/>
    </location>
</feature>
<evidence type="ECO:0000256" key="8">
    <source>
        <dbReference type="SAM" id="MobiDB-lite"/>
    </source>
</evidence>
<dbReference type="Gene3D" id="3.30.160.60">
    <property type="entry name" value="Classic Zinc Finger"/>
    <property type="match status" value="1"/>
</dbReference>
<dbReference type="InterPro" id="IPR013085">
    <property type="entry name" value="U1-CZ_Znf_C2H2"/>
</dbReference>
<keyword evidence="3" id="KW-0863">Zinc-finger</keyword>
<keyword evidence="5" id="KW-0694">RNA-binding</keyword>
<dbReference type="STRING" id="1266660.A0A1G4INK7"/>
<dbReference type="Pfam" id="PF06220">
    <property type="entry name" value="zf-U1"/>
    <property type="match status" value="1"/>
</dbReference>
<proteinExistence type="predicted"/>
<dbReference type="GO" id="GO:0030627">
    <property type="term" value="F:pre-mRNA 5'-splice site binding"/>
    <property type="evidence" value="ECO:0007669"/>
    <property type="project" value="EnsemblFungi"/>
</dbReference>
<evidence type="ECO:0000256" key="7">
    <source>
        <dbReference type="ARBA" id="ARBA00023274"/>
    </source>
</evidence>
<sequence length="222" mass="25134">MPRFFCDYCHSYLTHDTPSVKKSHLLGKNHVRLAGDYYCNKARQVAQQFFPRTRKTDTRHVQNGKDVNRISHRKIPLHCATNRQKKMARRNNAIRAQELSAKIQVLDKLYGKSPGYAKVFKPECRLDTGQSVRLDRAPQRANRKPNHTDVPGSRGFGGGSATAALSVRNQKFRPDYTSARSLALLPPPPSLSQWPTCPPLLLASDRATATTLRDATHRLERH</sequence>
<evidence type="ECO:0000313" key="11">
    <source>
        <dbReference type="Proteomes" id="UP000190274"/>
    </source>
</evidence>
<keyword evidence="2" id="KW-0479">Metal-binding</keyword>
<accession>A0A1G4INK7</accession>
<gene>
    <name evidence="10" type="ORF">LADA_0A04346G</name>
</gene>
<evidence type="ECO:0000313" key="10">
    <source>
        <dbReference type="EMBL" id="SCU78192.1"/>
    </source>
</evidence>
<dbReference type="GO" id="GO:0071004">
    <property type="term" value="C:U2-type prespliceosome"/>
    <property type="evidence" value="ECO:0007669"/>
    <property type="project" value="EnsemblFungi"/>
</dbReference>
<evidence type="ECO:0000256" key="1">
    <source>
        <dbReference type="ARBA" id="ARBA00004123"/>
    </source>
</evidence>
<organism evidence="10 11">
    <name type="scientific">Lachancea dasiensis</name>
    <dbReference type="NCBI Taxonomy" id="1072105"/>
    <lineage>
        <taxon>Eukaryota</taxon>
        <taxon>Fungi</taxon>
        <taxon>Dikarya</taxon>
        <taxon>Ascomycota</taxon>
        <taxon>Saccharomycotina</taxon>
        <taxon>Saccharomycetes</taxon>
        <taxon>Saccharomycetales</taxon>
        <taxon>Saccharomycetaceae</taxon>
        <taxon>Lachancea</taxon>
    </lineage>
</organism>
<dbReference type="GO" id="GO:0008270">
    <property type="term" value="F:zinc ion binding"/>
    <property type="evidence" value="ECO:0007669"/>
    <property type="project" value="UniProtKB-KW"/>
</dbReference>
<keyword evidence="7" id="KW-0687">Ribonucleoprotein</keyword>
<dbReference type="GO" id="GO:0003729">
    <property type="term" value="F:mRNA binding"/>
    <property type="evidence" value="ECO:0007669"/>
    <property type="project" value="EnsemblFungi"/>
</dbReference>
<evidence type="ECO:0000256" key="3">
    <source>
        <dbReference type="ARBA" id="ARBA00022771"/>
    </source>
</evidence>
<dbReference type="InterPro" id="IPR003604">
    <property type="entry name" value="Matrin/U1-like-C_Znf_C2H2"/>
</dbReference>
<feature type="domain" description="Matrin-type" evidence="9">
    <location>
        <begin position="4"/>
        <end position="36"/>
    </location>
</feature>
<dbReference type="EMBL" id="LT598460">
    <property type="protein sequence ID" value="SCU78192.1"/>
    <property type="molecule type" value="Genomic_DNA"/>
</dbReference>
<dbReference type="AlphaFoldDB" id="A0A1G4INK7"/>
<protein>
    <submittedName>
        <fullName evidence="10">LADA_0A04346g1_1</fullName>
    </submittedName>
</protein>
<evidence type="ECO:0000259" key="9">
    <source>
        <dbReference type="PROSITE" id="PS50171"/>
    </source>
</evidence>
<dbReference type="InterPro" id="IPR000690">
    <property type="entry name" value="Matrin/U1-C_Znf_C2H2"/>
</dbReference>
<dbReference type="PANTHER" id="PTHR31148:SF1">
    <property type="entry name" value="U1 SMALL NUCLEAR RIBONUCLEOPROTEIN C"/>
    <property type="match status" value="1"/>
</dbReference>
<dbReference type="GO" id="GO:0005685">
    <property type="term" value="C:U1 snRNP"/>
    <property type="evidence" value="ECO:0007669"/>
    <property type="project" value="EnsemblFungi"/>
</dbReference>
<dbReference type="Proteomes" id="UP000190274">
    <property type="component" value="Chromosome A"/>
</dbReference>
<dbReference type="PROSITE" id="PS50171">
    <property type="entry name" value="ZF_MATRIN"/>
    <property type="match status" value="1"/>
</dbReference>
<keyword evidence="11" id="KW-1185">Reference proteome</keyword>
<name>A0A1G4INK7_9SACH</name>
<dbReference type="SMART" id="SM00451">
    <property type="entry name" value="ZnF_U1"/>
    <property type="match status" value="1"/>
</dbReference>
<evidence type="ECO:0000256" key="4">
    <source>
        <dbReference type="ARBA" id="ARBA00022833"/>
    </source>
</evidence>
<dbReference type="InterPro" id="IPR017340">
    <property type="entry name" value="U1_snRNP-C"/>
</dbReference>
<dbReference type="GO" id="GO:0000395">
    <property type="term" value="P:mRNA 5'-splice site recognition"/>
    <property type="evidence" value="ECO:0007669"/>
    <property type="project" value="EnsemblFungi"/>
</dbReference>
<comment type="subcellular location">
    <subcellularLocation>
        <location evidence="1">Nucleus</location>
    </subcellularLocation>
</comment>
<keyword evidence="6" id="KW-0539">Nucleus</keyword>
<evidence type="ECO:0000256" key="6">
    <source>
        <dbReference type="ARBA" id="ARBA00023242"/>
    </source>
</evidence>
<dbReference type="InterPro" id="IPR036236">
    <property type="entry name" value="Znf_C2H2_sf"/>
</dbReference>
<evidence type="ECO:0000256" key="2">
    <source>
        <dbReference type="ARBA" id="ARBA00022723"/>
    </source>
</evidence>
<reference evidence="10 11" key="1">
    <citation type="submission" date="2016-03" db="EMBL/GenBank/DDBJ databases">
        <authorList>
            <person name="Devillers H."/>
        </authorList>
    </citation>
    <scope>NUCLEOTIDE SEQUENCE [LARGE SCALE GENOMIC DNA]</scope>
    <source>
        <strain evidence="10">CBS 10888</strain>
    </source>
</reference>